<gene>
    <name evidence="1" type="ORF">OFUS_LOCUS12697</name>
</gene>
<organism evidence="1 2">
    <name type="scientific">Owenia fusiformis</name>
    <name type="common">Polychaete worm</name>
    <dbReference type="NCBI Taxonomy" id="6347"/>
    <lineage>
        <taxon>Eukaryota</taxon>
        <taxon>Metazoa</taxon>
        <taxon>Spiralia</taxon>
        <taxon>Lophotrochozoa</taxon>
        <taxon>Annelida</taxon>
        <taxon>Polychaeta</taxon>
        <taxon>Sedentaria</taxon>
        <taxon>Canalipalpata</taxon>
        <taxon>Sabellida</taxon>
        <taxon>Oweniida</taxon>
        <taxon>Oweniidae</taxon>
        <taxon>Owenia</taxon>
    </lineage>
</organism>
<dbReference type="AlphaFoldDB" id="A0A8J1TYG4"/>
<name>A0A8J1TYG4_OWEFU</name>
<reference evidence="1" key="1">
    <citation type="submission" date="2022-03" db="EMBL/GenBank/DDBJ databases">
        <authorList>
            <person name="Martin C."/>
        </authorList>
    </citation>
    <scope>NUCLEOTIDE SEQUENCE</scope>
</reference>
<evidence type="ECO:0000313" key="2">
    <source>
        <dbReference type="Proteomes" id="UP000749559"/>
    </source>
</evidence>
<dbReference type="EMBL" id="CAIIXF020000006">
    <property type="protein sequence ID" value="CAH1786891.1"/>
    <property type="molecule type" value="Genomic_DNA"/>
</dbReference>
<keyword evidence="2" id="KW-1185">Reference proteome</keyword>
<dbReference type="Proteomes" id="UP000749559">
    <property type="component" value="Unassembled WGS sequence"/>
</dbReference>
<accession>A0A8J1TYG4</accession>
<protein>
    <submittedName>
        <fullName evidence="1">Uncharacterized protein</fullName>
    </submittedName>
</protein>
<proteinExistence type="predicted"/>
<sequence>MSESTNTTDNNGQGMNGTVIGLVHMKEPPKDYSFIYVTVICCIGLYITFNWLYCMYKAKKLHVKDNHFHIYLSIIHIFGTVRMVLFSVTVGLQLRWMTQVNLMLNSVPVLPTALLFTCIIGYIRLSRLSRPYMHISTRKMIILSLFPWAVCAAMIAIRRTMKGSKLLVWINLPVICLCCLCMTVIFIKIFLIMYKKNTKTDVQSTFNASLSRASVYIVHGSTCTKSKEKSEARKNLVNEYKRIVWNSIVMLAIFISHVVMLGLLQYQTYQLSNGIPYTNLPIGFSWAYMHIQVISFNMMPIISLMKSDKLKFELRKIYGHHLGLCCKKSTETTQISTA</sequence>
<comment type="caution">
    <text evidence="1">The sequence shown here is derived from an EMBL/GenBank/DDBJ whole genome shotgun (WGS) entry which is preliminary data.</text>
</comment>
<evidence type="ECO:0000313" key="1">
    <source>
        <dbReference type="EMBL" id="CAH1786891.1"/>
    </source>
</evidence>